<sequence length="70" mass="7828">MPRRPKARALRSLENVTVILAANSKVHNATRVARKVPANMTTHVVPNCTHHTMPMYPSDEIDRLVLSALE</sequence>
<accession>A0A917G5C0</accession>
<comment type="caution">
    <text evidence="1">The sequence shown here is derived from an EMBL/GenBank/DDBJ whole genome shotgun (WGS) entry which is preliminary data.</text>
</comment>
<evidence type="ECO:0000313" key="1">
    <source>
        <dbReference type="EMBL" id="GGG23608.1"/>
    </source>
</evidence>
<dbReference type="EMBL" id="BMCU01000005">
    <property type="protein sequence ID" value="GGG23608.1"/>
    <property type="molecule type" value="Genomic_DNA"/>
</dbReference>
<protein>
    <recommendedName>
        <fullName evidence="3">Alpha/beta hydrolase</fullName>
    </recommendedName>
</protein>
<dbReference type="RefSeq" id="WP_308933200.1">
    <property type="nucleotide sequence ID" value="NZ_BMCU01000005.1"/>
</dbReference>
<name>A0A917G5C0_9NOCA</name>
<reference evidence="1" key="1">
    <citation type="journal article" date="2014" name="Int. J. Syst. Evol. Microbiol.">
        <title>Complete genome sequence of Corynebacterium casei LMG S-19264T (=DSM 44701T), isolated from a smear-ripened cheese.</title>
        <authorList>
            <consortium name="US DOE Joint Genome Institute (JGI-PGF)"/>
            <person name="Walter F."/>
            <person name="Albersmeier A."/>
            <person name="Kalinowski J."/>
            <person name="Ruckert C."/>
        </authorList>
    </citation>
    <scope>NUCLEOTIDE SEQUENCE</scope>
    <source>
        <strain evidence="1">CCM 7905</strain>
    </source>
</reference>
<gene>
    <name evidence="1" type="ORF">GCM10007304_41850</name>
</gene>
<organism evidence="1 2">
    <name type="scientific">Rhodococcoides trifolii</name>
    <dbReference type="NCBI Taxonomy" id="908250"/>
    <lineage>
        <taxon>Bacteria</taxon>
        <taxon>Bacillati</taxon>
        <taxon>Actinomycetota</taxon>
        <taxon>Actinomycetes</taxon>
        <taxon>Mycobacteriales</taxon>
        <taxon>Nocardiaceae</taxon>
        <taxon>Rhodococcoides</taxon>
    </lineage>
</organism>
<keyword evidence="2" id="KW-1185">Reference proteome</keyword>
<reference evidence="1" key="2">
    <citation type="submission" date="2020-09" db="EMBL/GenBank/DDBJ databases">
        <authorList>
            <person name="Sun Q."/>
            <person name="Sedlacek I."/>
        </authorList>
    </citation>
    <scope>NUCLEOTIDE SEQUENCE</scope>
    <source>
        <strain evidence="1">CCM 7905</strain>
    </source>
</reference>
<dbReference type="AlphaFoldDB" id="A0A917G5C0"/>
<evidence type="ECO:0000313" key="2">
    <source>
        <dbReference type="Proteomes" id="UP000654257"/>
    </source>
</evidence>
<dbReference type="Proteomes" id="UP000654257">
    <property type="component" value="Unassembled WGS sequence"/>
</dbReference>
<proteinExistence type="predicted"/>
<evidence type="ECO:0008006" key="3">
    <source>
        <dbReference type="Google" id="ProtNLM"/>
    </source>
</evidence>